<dbReference type="InterPro" id="IPR041916">
    <property type="entry name" value="Anti_sigma_zinc_sf"/>
</dbReference>
<evidence type="ECO:0000256" key="2">
    <source>
        <dbReference type="ARBA" id="ARBA00023163"/>
    </source>
</evidence>
<feature type="domain" description="Putative zinc-finger" evidence="4">
    <location>
        <begin position="54"/>
        <end position="82"/>
    </location>
</feature>
<evidence type="ECO:0000259" key="4">
    <source>
        <dbReference type="Pfam" id="PF13490"/>
    </source>
</evidence>
<dbReference type="Gene3D" id="1.10.10.1320">
    <property type="entry name" value="Anti-sigma factor, zinc-finger domain"/>
    <property type="match status" value="1"/>
</dbReference>
<evidence type="ECO:0000313" key="5">
    <source>
        <dbReference type="EMBL" id="MCL8492745.1"/>
    </source>
</evidence>
<keyword evidence="6" id="KW-1185">Reference proteome</keyword>
<reference evidence="5 6" key="1">
    <citation type="submission" date="2022-05" db="EMBL/GenBank/DDBJ databases">
        <title>Corynebacterium sp. B5-R-101 sp. nov., isolated from human feces.</title>
        <authorList>
            <person name="Shamsuzzaman M."/>
            <person name="Dahal R.H."/>
        </authorList>
    </citation>
    <scope>NUCLEOTIDE SEQUENCE [LARGE SCALE GENOMIC DNA]</scope>
    <source>
        <strain evidence="5 6">B5-R-101</strain>
    </source>
</reference>
<organism evidence="5 6">
    <name type="scientific">Corynebacterium intestinale</name>
    <dbReference type="NCBI Taxonomy" id="2943492"/>
    <lineage>
        <taxon>Bacteria</taxon>
        <taxon>Bacillati</taxon>
        <taxon>Actinomycetota</taxon>
        <taxon>Actinomycetes</taxon>
        <taxon>Mycobacteriales</taxon>
        <taxon>Corynebacteriaceae</taxon>
        <taxon>Corynebacterium</taxon>
    </lineage>
</organism>
<feature type="region of interest" description="Disordered" evidence="3">
    <location>
        <begin position="1"/>
        <end position="21"/>
    </location>
</feature>
<dbReference type="RefSeq" id="WP_250223754.1">
    <property type="nucleotide sequence ID" value="NZ_JAMFTR010000001.1"/>
</dbReference>
<keyword evidence="1" id="KW-0805">Transcription regulation</keyword>
<accession>A0ABT0T6L8</accession>
<dbReference type="Proteomes" id="UP001203579">
    <property type="component" value="Unassembled WGS sequence"/>
</dbReference>
<name>A0ABT0T6L8_9CORY</name>
<gene>
    <name evidence="5" type="ORF">M5J06_01130</name>
</gene>
<dbReference type="InterPro" id="IPR027383">
    <property type="entry name" value="Znf_put"/>
</dbReference>
<evidence type="ECO:0000313" key="6">
    <source>
        <dbReference type="Proteomes" id="UP001203579"/>
    </source>
</evidence>
<feature type="compositionally biased region" description="Basic and acidic residues" evidence="3">
    <location>
        <begin position="1"/>
        <end position="18"/>
    </location>
</feature>
<dbReference type="EMBL" id="JAMKFF010000001">
    <property type="protein sequence ID" value="MCL8492745.1"/>
    <property type="molecule type" value="Genomic_DNA"/>
</dbReference>
<protein>
    <submittedName>
        <fullName evidence="5">Zf-HC2 domain-containing protein</fullName>
    </submittedName>
</protein>
<keyword evidence="2" id="KW-0804">Transcription</keyword>
<comment type="caution">
    <text evidence="5">The sequence shown here is derived from an EMBL/GenBank/DDBJ whole genome shotgun (WGS) entry which is preliminary data.</text>
</comment>
<proteinExistence type="predicted"/>
<dbReference type="Pfam" id="PF13490">
    <property type="entry name" value="zf-HC2"/>
    <property type="match status" value="1"/>
</dbReference>
<evidence type="ECO:0000256" key="1">
    <source>
        <dbReference type="ARBA" id="ARBA00023015"/>
    </source>
</evidence>
<sequence length="156" mass="17093">MVKESGHKKSSGDQDHGHSLGLSGFFTEAQAKVRDKAKSRAQRADTIGHLGPEAVVAFVDGEMPAKYAHRVRVHLVHCAECRADIHHQRNAAEWIRECSVDSHVKAPDSLMAKLAGIANQGAGPGPDAEMPAHRPRQDFLDKVEMVVRAIRHNQRG</sequence>
<evidence type="ECO:0000256" key="3">
    <source>
        <dbReference type="SAM" id="MobiDB-lite"/>
    </source>
</evidence>